<dbReference type="PROSITE" id="PS50045">
    <property type="entry name" value="SIGMA54_INTERACT_4"/>
    <property type="match status" value="1"/>
</dbReference>
<dbReference type="SUPFAM" id="SSF46689">
    <property type="entry name" value="Homeodomain-like"/>
    <property type="match status" value="1"/>
</dbReference>
<dbReference type="RefSeq" id="WP_008487838.1">
    <property type="nucleotide sequence ID" value="NZ_AMRG01000004.1"/>
</dbReference>
<gene>
    <name evidence="6" type="ORF">A10D4_03800</name>
</gene>
<dbReference type="SUPFAM" id="SSF52172">
    <property type="entry name" value="CheY-like"/>
    <property type="match status" value="1"/>
</dbReference>
<evidence type="ECO:0000259" key="5">
    <source>
        <dbReference type="PROSITE" id="PS50045"/>
    </source>
</evidence>
<dbReference type="GO" id="GO:0005524">
    <property type="term" value="F:ATP binding"/>
    <property type="evidence" value="ECO:0007669"/>
    <property type="project" value="UniProtKB-KW"/>
</dbReference>
<dbReference type="PRINTS" id="PR01590">
    <property type="entry name" value="HTHFIS"/>
</dbReference>
<dbReference type="PANTHER" id="PTHR32071">
    <property type="entry name" value="TRANSCRIPTIONAL REGULATORY PROTEIN"/>
    <property type="match status" value="1"/>
</dbReference>
<dbReference type="PROSITE" id="PS00688">
    <property type="entry name" value="SIGMA54_INTERACT_3"/>
    <property type="match status" value="1"/>
</dbReference>
<keyword evidence="3" id="KW-0805">Transcription regulation</keyword>
<dbReference type="PROSITE" id="PS00675">
    <property type="entry name" value="SIGMA54_INTERACT_1"/>
    <property type="match status" value="1"/>
</dbReference>
<dbReference type="Gene3D" id="3.40.50.300">
    <property type="entry name" value="P-loop containing nucleotide triphosphate hydrolases"/>
    <property type="match status" value="1"/>
</dbReference>
<dbReference type="FunFam" id="3.40.50.300:FF:000006">
    <property type="entry name" value="DNA-binding transcriptional regulator NtrC"/>
    <property type="match status" value="1"/>
</dbReference>
<reference evidence="6 7" key="1">
    <citation type="journal article" date="2012" name="J. Bacteriol.">
        <title>Genome Sequence of Idiomarina xiamenensis Type Strain 10-D-4.</title>
        <authorList>
            <person name="Lai Q."/>
            <person name="Wang L."/>
            <person name="Wang W."/>
            <person name="Shao Z."/>
        </authorList>
    </citation>
    <scope>NUCLEOTIDE SEQUENCE [LARGE SCALE GENOMIC DNA]</scope>
    <source>
        <strain evidence="6 7">10-D-4</strain>
    </source>
</reference>
<dbReference type="eggNOG" id="COG2204">
    <property type="taxonomic scope" value="Bacteria"/>
</dbReference>
<dbReference type="InterPro" id="IPR025662">
    <property type="entry name" value="Sigma_54_int_dom_ATP-bd_1"/>
</dbReference>
<dbReference type="Pfam" id="PF02954">
    <property type="entry name" value="HTH_8"/>
    <property type="match status" value="1"/>
</dbReference>
<keyword evidence="7" id="KW-1185">Reference proteome</keyword>
<name>K2KQI6_9GAMM</name>
<dbReference type="Proteomes" id="UP000014115">
    <property type="component" value="Unassembled WGS sequence"/>
</dbReference>
<feature type="domain" description="Sigma-54 factor interaction" evidence="5">
    <location>
        <begin position="142"/>
        <end position="370"/>
    </location>
</feature>
<keyword evidence="1" id="KW-0547">Nucleotide-binding</keyword>
<protein>
    <submittedName>
        <fullName evidence="6">Sigma-54 dependent transcription regulator</fullName>
    </submittedName>
</protein>
<dbReference type="InterPro" id="IPR027417">
    <property type="entry name" value="P-loop_NTPase"/>
</dbReference>
<dbReference type="GO" id="GO:0043565">
    <property type="term" value="F:sequence-specific DNA binding"/>
    <property type="evidence" value="ECO:0007669"/>
    <property type="project" value="InterPro"/>
</dbReference>
<dbReference type="InterPro" id="IPR011006">
    <property type="entry name" value="CheY-like_superfamily"/>
</dbReference>
<evidence type="ECO:0000313" key="6">
    <source>
        <dbReference type="EMBL" id="EKE84704.1"/>
    </source>
</evidence>
<dbReference type="InterPro" id="IPR009057">
    <property type="entry name" value="Homeodomain-like_sf"/>
</dbReference>
<keyword evidence="2" id="KW-0067">ATP-binding</keyword>
<dbReference type="Pfam" id="PF00158">
    <property type="entry name" value="Sigma54_activat"/>
    <property type="match status" value="1"/>
</dbReference>
<dbReference type="Gene3D" id="1.10.8.60">
    <property type="match status" value="1"/>
</dbReference>
<dbReference type="SMART" id="SM00382">
    <property type="entry name" value="AAA"/>
    <property type="match status" value="1"/>
</dbReference>
<dbReference type="CDD" id="cd00009">
    <property type="entry name" value="AAA"/>
    <property type="match status" value="1"/>
</dbReference>
<dbReference type="InterPro" id="IPR003593">
    <property type="entry name" value="AAA+_ATPase"/>
</dbReference>
<dbReference type="AlphaFoldDB" id="K2KQI6"/>
<dbReference type="STRING" id="740709.A10D4_03800"/>
<dbReference type="EMBL" id="AMRG01000004">
    <property type="protein sequence ID" value="EKE84704.1"/>
    <property type="molecule type" value="Genomic_DNA"/>
</dbReference>
<organism evidence="6 7">
    <name type="scientific">Idiomarina xiamenensis 10-D-4</name>
    <dbReference type="NCBI Taxonomy" id="740709"/>
    <lineage>
        <taxon>Bacteria</taxon>
        <taxon>Pseudomonadati</taxon>
        <taxon>Pseudomonadota</taxon>
        <taxon>Gammaproteobacteria</taxon>
        <taxon>Alteromonadales</taxon>
        <taxon>Idiomarinaceae</taxon>
        <taxon>Idiomarina</taxon>
    </lineage>
</organism>
<dbReference type="InterPro" id="IPR058031">
    <property type="entry name" value="AAA_lid_NorR"/>
</dbReference>
<evidence type="ECO:0000256" key="2">
    <source>
        <dbReference type="ARBA" id="ARBA00022840"/>
    </source>
</evidence>
<evidence type="ECO:0000256" key="1">
    <source>
        <dbReference type="ARBA" id="ARBA00022741"/>
    </source>
</evidence>
<dbReference type="SUPFAM" id="SSF52540">
    <property type="entry name" value="P-loop containing nucleoside triphosphate hydrolases"/>
    <property type="match status" value="1"/>
</dbReference>
<dbReference type="Gene3D" id="1.10.10.60">
    <property type="entry name" value="Homeodomain-like"/>
    <property type="match status" value="1"/>
</dbReference>
<evidence type="ECO:0000313" key="7">
    <source>
        <dbReference type="Proteomes" id="UP000014115"/>
    </source>
</evidence>
<dbReference type="OrthoDB" id="9804019at2"/>
<proteinExistence type="predicted"/>
<accession>K2KQI6</accession>
<keyword evidence="4" id="KW-0804">Transcription</keyword>
<dbReference type="InterPro" id="IPR002197">
    <property type="entry name" value="HTH_Fis"/>
</dbReference>
<dbReference type="InterPro" id="IPR002078">
    <property type="entry name" value="Sigma_54_int"/>
</dbReference>
<dbReference type="Pfam" id="PF25601">
    <property type="entry name" value="AAA_lid_14"/>
    <property type="match status" value="1"/>
</dbReference>
<dbReference type="PANTHER" id="PTHR32071:SF100">
    <property type="entry name" value="RESPONSE REGULATOR PROTEIN PILR"/>
    <property type="match status" value="1"/>
</dbReference>
<comment type="caution">
    <text evidence="6">The sequence shown here is derived from an EMBL/GenBank/DDBJ whole genome shotgun (WGS) entry which is preliminary data.</text>
</comment>
<evidence type="ECO:0000256" key="3">
    <source>
        <dbReference type="ARBA" id="ARBA00023015"/>
    </source>
</evidence>
<dbReference type="InterPro" id="IPR025944">
    <property type="entry name" value="Sigma_54_int_dom_CS"/>
</dbReference>
<dbReference type="GO" id="GO:0006355">
    <property type="term" value="P:regulation of DNA-templated transcription"/>
    <property type="evidence" value="ECO:0007669"/>
    <property type="project" value="InterPro"/>
</dbReference>
<sequence>MGRPSLFIFMDDLELLQELQRLPVLQEFIVTISSDTDAWPQQLQAGNFDAAIIEAKQFDQEHFDFLNQHHLLSDIDFIFLSSGKPNPYLDKMMLRGAGYHFRKPYHLNRIGTTLSDFHEHLARDRQQSEKVITSDLDQFGLLVGSSKAMLKLYRTIRKVAQTSANVFIVGESGAGKELVANTIHAASERTDHPFVALNCGALSPELVDSELFGHVKGAFTGAHKDHQGVFEQARGGTLFLDEVTEMPLEHQVKLLRVLESGEFRPVGSQTTHMADVRIVAATNREPIEAINDELFREDLYFRLAQFPLQVPPLRDRGEDIIGLAKHFLAYRNAQEKQNKSIDMETLKNIKAHPWPGNVRELKHTIERAYILADDIIMPEHLILQTTPRTRVEEGIDVPAGMSLEELEQAAIERTLASNRGNKSDTAQQLGISVKTLYNKLGKYQQRSGKDS</sequence>
<evidence type="ECO:0000256" key="4">
    <source>
        <dbReference type="ARBA" id="ARBA00023163"/>
    </source>
</evidence>
<dbReference type="PATRIC" id="fig|740709.3.peg.768"/>